<protein>
    <submittedName>
        <fullName evidence="1">Uncharacterized protein</fullName>
    </submittedName>
</protein>
<reference evidence="1" key="2">
    <citation type="submission" date="2022-01" db="EMBL/GenBank/DDBJ databases">
        <authorList>
            <person name="Yamashiro T."/>
            <person name="Shiraishi A."/>
            <person name="Satake H."/>
            <person name="Nakayama K."/>
        </authorList>
    </citation>
    <scope>NUCLEOTIDE SEQUENCE</scope>
</reference>
<evidence type="ECO:0000313" key="2">
    <source>
        <dbReference type="Proteomes" id="UP001151760"/>
    </source>
</evidence>
<keyword evidence="2" id="KW-1185">Reference proteome</keyword>
<organism evidence="1 2">
    <name type="scientific">Tanacetum coccineum</name>
    <dbReference type="NCBI Taxonomy" id="301880"/>
    <lineage>
        <taxon>Eukaryota</taxon>
        <taxon>Viridiplantae</taxon>
        <taxon>Streptophyta</taxon>
        <taxon>Embryophyta</taxon>
        <taxon>Tracheophyta</taxon>
        <taxon>Spermatophyta</taxon>
        <taxon>Magnoliopsida</taxon>
        <taxon>eudicotyledons</taxon>
        <taxon>Gunneridae</taxon>
        <taxon>Pentapetalae</taxon>
        <taxon>asterids</taxon>
        <taxon>campanulids</taxon>
        <taxon>Asterales</taxon>
        <taxon>Asteraceae</taxon>
        <taxon>Asteroideae</taxon>
        <taxon>Anthemideae</taxon>
        <taxon>Anthemidinae</taxon>
        <taxon>Tanacetum</taxon>
    </lineage>
</organism>
<reference evidence="1" key="1">
    <citation type="journal article" date="2022" name="Int. J. Mol. Sci.">
        <title>Draft Genome of Tanacetum Coccineum: Genomic Comparison of Closely Related Tanacetum-Family Plants.</title>
        <authorList>
            <person name="Yamashiro T."/>
            <person name="Shiraishi A."/>
            <person name="Nakayama K."/>
            <person name="Satake H."/>
        </authorList>
    </citation>
    <scope>NUCLEOTIDE SEQUENCE</scope>
</reference>
<dbReference type="Proteomes" id="UP001151760">
    <property type="component" value="Unassembled WGS sequence"/>
</dbReference>
<gene>
    <name evidence="1" type="ORF">Tco_0707096</name>
</gene>
<evidence type="ECO:0000313" key="1">
    <source>
        <dbReference type="EMBL" id="GJS74255.1"/>
    </source>
</evidence>
<comment type="caution">
    <text evidence="1">The sequence shown here is derived from an EMBL/GenBank/DDBJ whole genome shotgun (WGS) entry which is preliminary data.</text>
</comment>
<proteinExistence type="predicted"/>
<sequence>MRVASVLGYARKTYVITAENISALTYGLLGAFLQTHGESDILRLLSKLEYKFQDKENSEDIFSFGSAMEDFICVAFVPNRNIITYGYAWWWMGTGKYLESCRYNMGMLGSGRQYLNLEDLQYGYLGVDGKWQDLQSMLWARPSGAGDEDYFATVLLDYEAEHEISFTLHHYWEVSSFNTECGNASINLNVDVGDDEEDESWNEVVTPYVTSIFRLANKHRFRRMSRAFLDIWLSSLTCGLSKADTSRYANEALRYSTTLSHVSSFARFPMLPTTVLLDVDIGRISILHCEILKSITLNVLER</sequence>
<dbReference type="EMBL" id="BQNB010010217">
    <property type="protein sequence ID" value="GJS74255.1"/>
    <property type="molecule type" value="Genomic_DNA"/>
</dbReference>
<accession>A0ABQ4YA44</accession>
<name>A0ABQ4YA44_9ASTR</name>